<sequence length="66" mass="7561">MIVRKRLFYLRLPLFCLICPPMVYAENFYMFSLAGGVAWLLGASANSPIVQSKNNYFAVSALTYRY</sequence>
<comment type="caution">
    <text evidence="1">The sequence shown here is derived from an EMBL/GenBank/DDBJ whole genome shotgun (WGS) entry which is preliminary data.</text>
</comment>
<proteinExistence type="predicted"/>
<organism evidence="1 2">
    <name type="scientific">Paraburkholderia caffeinilytica</name>
    <dbReference type="NCBI Taxonomy" id="1761016"/>
    <lineage>
        <taxon>Bacteria</taxon>
        <taxon>Pseudomonadati</taxon>
        <taxon>Pseudomonadota</taxon>
        <taxon>Betaproteobacteria</taxon>
        <taxon>Burkholderiales</taxon>
        <taxon>Burkholderiaceae</taxon>
        <taxon>Paraburkholderia</taxon>
    </lineage>
</organism>
<evidence type="ECO:0000313" key="1">
    <source>
        <dbReference type="EMBL" id="GGC37833.1"/>
    </source>
</evidence>
<dbReference type="Proteomes" id="UP000602004">
    <property type="component" value="Unassembled WGS sequence"/>
</dbReference>
<dbReference type="EMBL" id="BMHL01000003">
    <property type="protein sequence ID" value="GGC37833.1"/>
    <property type="molecule type" value="Genomic_DNA"/>
</dbReference>
<keyword evidence="2" id="KW-1185">Reference proteome</keyword>
<accession>A0ABQ1MEA1</accession>
<protein>
    <submittedName>
        <fullName evidence="1">Uncharacterized protein</fullName>
    </submittedName>
</protein>
<name>A0ABQ1MEA1_9BURK</name>
<gene>
    <name evidence="1" type="ORF">GCM10011400_25640</name>
</gene>
<reference evidence="2" key="1">
    <citation type="journal article" date="2019" name="Int. J. Syst. Evol. Microbiol.">
        <title>The Global Catalogue of Microorganisms (GCM) 10K type strain sequencing project: providing services to taxonomists for standard genome sequencing and annotation.</title>
        <authorList>
            <consortium name="The Broad Institute Genomics Platform"/>
            <consortium name="The Broad Institute Genome Sequencing Center for Infectious Disease"/>
            <person name="Wu L."/>
            <person name="Ma J."/>
        </authorList>
    </citation>
    <scope>NUCLEOTIDE SEQUENCE [LARGE SCALE GENOMIC DNA]</scope>
    <source>
        <strain evidence="2">CGMCC 1.15103</strain>
    </source>
</reference>
<dbReference type="RefSeq" id="WP_115781260.1">
    <property type="nucleotide sequence ID" value="NZ_BMHL01000003.1"/>
</dbReference>
<evidence type="ECO:0000313" key="2">
    <source>
        <dbReference type="Proteomes" id="UP000602004"/>
    </source>
</evidence>